<dbReference type="Proteomes" id="UP001266305">
    <property type="component" value="Unassembled WGS sequence"/>
</dbReference>
<gene>
    <name evidence="2" type="ORF">P7K49_036571</name>
</gene>
<comment type="caution">
    <text evidence="2">The sequence shown here is derived from an EMBL/GenBank/DDBJ whole genome shotgun (WGS) entry which is preliminary data.</text>
</comment>
<accession>A0ABQ9TKL8</accession>
<evidence type="ECO:0000256" key="1">
    <source>
        <dbReference type="SAM" id="MobiDB-lite"/>
    </source>
</evidence>
<evidence type="ECO:0000313" key="3">
    <source>
        <dbReference type="Proteomes" id="UP001266305"/>
    </source>
</evidence>
<organism evidence="2 3">
    <name type="scientific">Saguinus oedipus</name>
    <name type="common">Cotton-top tamarin</name>
    <name type="synonym">Oedipomidas oedipus</name>
    <dbReference type="NCBI Taxonomy" id="9490"/>
    <lineage>
        <taxon>Eukaryota</taxon>
        <taxon>Metazoa</taxon>
        <taxon>Chordata</taxon>
        <taxon>Craniata</taxon>
        <taxon>Vertebrata</taxon>
        <taxon>Euteleostomi</taxon>
        <taxon>Mammalia</taxon>
        <taxon>Eutheria</taxon>
        <taxon>Euarchontoglires</taxon>
        <taxon>Primates</taxon>
        <taxon>Haplorrhini</taxon>
        <taxon>Platyrrhini</taxon>
        <taxon>Cebidae</taxon>
        <taxon>Callitrichinae</taxon>
        <taxon>Saguinus</taxon>
    </lineage>
</organism>
<protein>
    <submittedName>
        <fullName evidence="2">Uncharacterized protein</fullName>
    </submittedName>
</protein>
<evidence type="ECO:0000313" key="2">
    <source>
        <dbReference type="EMBL" id="KAK2085271.1"/>
    </source>
</evidence>
<feature type="region of interest" description="Disordered" evidence="1">
    <location>
        <begin position="1"/>
        <end position="41"/>
    </location>
</feature>
<proteinExistence type="predicted"/>
<dbReference type="EMBL" id="JASSZA010000021">
    <property type="protein sequence ID" value="KAK2085271.1"/>
    <property type="molecule type" value="Genomic_DNA"/>
</dbReference>
<sequence>MSGDDNVDTPGIPMDSSNPSPLLEHPSLLPPEPPTSPALASQVPLSAASICGLNPRIQPRKLLLGSHLGQLHPMTTCAPPVIDSPEKMEFK</sequence>
<keyword evidence="3" id="KW-1185">Reference proteome</keyword>
<feature type="compositionally biased region" description="Low complexity" evidence="1">
    <location>
        <begin position="16"/>
        <end position="27"/>
    </location>
</feature>
<name>A0ABQ9TKL8_SAGOE</name>
<feature type="non-terminal residue" evidence="2">
    <location>
        <position position="91"/>
    </location>
</feature>
<reference evidence="2 3" key="1">
    <citation type="submission" date="2023-05" db="EMBL/GenBank/DDBJ databases">
        <title>B98-5 Cell Line De Novo Hybrid Assembly: An Optical Mapping Approach.</title>
        <authorList>
            <person name="Kananen K."/>
            <person name="Auerbach J.A."/>
            <person name="Kautto E."/>
            <person name="Blachly J.S."/>
        </authorList>
    </citation>
    <scope>NUCLEOTIDE SEQUENCE [LARGE SCALE GENOMIC DNA]</scope>
    <source>
        <strain evidence="2">B95-8</strain>
        <tissue evidence="2">Cell line</tissue>
    </source>
</reference>